<evidence type="ECO:0000313" key="8">
    <source>
        <dbReference type="EMBL" id="GMH68482.1"/>
    </source>
</evidence>
<gene>
    <name evidence="8" type="ORF">TrRE_jg11144</name>
</gene>
<sequence length="509" mass="57113">MFSIARTATRVARSQPVRSWSRFASSISDTPAEGDLEEGEVDPIKQYNDPNLSGTPSPWAVFDAWGAGDQIEARLSDEEMKILDKEAVAIPFASDPSTLISADVSETEILETYDKLLKRRSSVHFGYPYNLMYDHSELHPFMKYSINNLGDPFVTSNYGVHSRQFEVAVIDFFANLWKIDKSDYWGYVTTCGTEGNLHGILLARECHPDGILYSSRETHYSIFKAARYYRMDAKSIGTLPMGEIDYDALEKELSKNLDRPAIINVNIGTTVKGAVDDLDRILRILKSLGFTRDRFHIHCDGALFAMMMPFIEYAPEVNFEKPIDSIAVSGHKMLGCPMPCGIALTRKSHVKKVEQKIEYLNSVDTTIMGSRNGQAALYLWYSLRKKGVEGIKEDVTHCLETAAYLRDTLTSGGITCRLNDLSSTVCLERPVDEGFIKRWQLACEDDIAHVVVMPNVTREKIDVFVKEFQDVIKEQGRILPTDKASPLSKLMSSSWGGADIAPVRDLKAE</sequence>
<organism evidence="8 9">
    <name type="scientific">Triparma retinervis</name>
    <dbReference type="NCBI Taxonomy" id="2557542"/>
    <lineage>
        <taxon>Eukaryota</taxon>
        <taxon>Sar</taxon>
        <taxon>Stramenopiles</taxon>
        <taxon>Ochrophyta</taxon>
        <taxon>Bolidophyceae</taxon>
        <taxon>Parmales</taxon>
        <taxon>Triparmaceae</taxon>
        <taxon>Triparma</taxon>
    </lineage>
</organism>
<dbReference type="Pfam" id="PF00282">
    <property type="entry name" value="Pyridoxal_deC"/>
    <property type="match status" value="1"/>
</dbReference>
<dbReference type="GO" id="GO:0016831">
    <property type="term" value="F:carboxy-lyase activity"/>
    <property type="evidence" value="ECO:0007669"/>
    <property type="project" value="UniProtKB-KW"/>
</dbReference>
<dbReference type="GO" id="GO:0030170">
    <property type="term" value="F:pyridoxal phosphate binding"/>
    <property type="evidence" value="ECO:0007669"/>
    <property type="project" value="InterPro"/>
</dbReference>
<evidence type="ECO:0000256" key="7">
    <source>
        <dbReference type="RuleBase" id="RU000382"/>
    </source>
</evidence>
<evidence type="ECO:0000256" key="3">
    <source>
        <dbReference type="ARBA" id="ARBA00022793"/>
    </source>
</evidence>
<keyword evidence="4 6" id="KW-0663">Pyridoxal phosphate</keyword>
<dbReference type="InterPro" id="IPR051151">
    <property type="entry name" value="Group_II_Decarboxylase"/>
</dbReference>
<name>A0A9W7AFK2_9STRA</name>
<keyword evidence="3" id="KW-0210">Decarboxylase</keyword>
<accession>A0A9W7AFK2</accession>
<dbReference type="GO" id="GO:0019752">
    <property type="term" value="P:carboxylic acid metabolic process"/>
    <property type="evidence" value="ECO:0007669"/>
    <property type="project" value="InterPro"/>
</dbReference>
<dbReference type="Proteomes" id="UP001165082">
    <property type="component" value="Unassembled WGS sequence"/>
</dbReference>
<comment type="cofactor">
    <cofactor evidence="1 6 7">
        <name>pyridoxal 5'-phosphate</name>
        <dbReference type="ChEBI" id="CHEBI:597326"/>
    </cofactor>
</comment>
<keyword evidence="9" id="KW-1185">Reference proteome</keyword>
<dbReference type="PANTHER" id="PTHR46101:SF2">
    <property type="entry name" value="SERINE DECARBOXYLASE"/>
    <property type="match status" value="1"/>
</dbReference>
<evidence type="ECO:0000313" key="9">
    <source>
        <dbReference type="Proteomes" id="UP001165082"/>
    </source>
</evidence>
<dbReference type="Gene3D" id="3.40.640.10">
    <property type="entry name" value="Type I PLP-dependent aspartate aminotransferase-like (Major domain)"/>
    <property type="match status" value="1"/>
</dbReference>
<dbReference type="SUPFAM" id="SSF53383">
    <property type="entry name" value="PLP-dependent transferases"/>
    <property type="match status" value="1"/>
</dbReference>
<evidence type="ECO:0000256" key="5">
    <source>
        <dbReference type="ARBA" id="ARBA00023239"/>
    </source>
</evidence>
<proteinExistence type="inferred from homology"/>
<dbReference type="EMBL" id="BRXZ01002711">
    <property type="protein sequence ID" value="GMH68482.1"/>
    <property type="molecule type" value="Genomic_DNA"/>
</dbReference>
<evidence type="ECO:0000256" key="2">
    <source>
        <dbReference type="ARBA" id="ARBA00009533"/>
    </source>
</evidence>
<reference evidence="8" key="1">
    <citation type="submission" date="2022-07" db="EMBL/GenBank/DDBJ databases">
        <title>Genome analysis of Parmales, a sister group of diatoms, reveals the evolutionary specialization of diatoms from phago-mixotrophs to photoautotrophs.</title>
        <authorList>
            <person name="Ban H."/>
            <person name="Sato S."/>
            <person name="Yoshikawa S."/>
            <person name="Kazumasa Y."/>
            <person name="Nakamura Y."/>
            <person name="Ichinomiya M."/>
            <person name="Saitoh K."/>
            <person name="Sato N."/>
            <person name="Blanc-Mathieu R."/>
            <person name="Endo H."/>
            <person name="Kuwata A."/>
            <person name="Ogata H."/>
        </authorList>
    </citation>
    <scope>NUCLEOTIDE SEQUENCE</scope>
</reference>
<comment type="similarity">
    <text evidence="2 7">Belongs to the group II decarboxylase family.</text>
</comment>
<dbReference type="OrthoDB" id="2161780at2759"/>
<feature type="modified residue" description="N6-(pyridoxal phosphate)lysine" evidence="6">
    <location>
        <position position="332"/>
    </location>
</feature>
<evidence type="ECO:0000256" key="1">
    <source>
        <dbReference type="ARBA" id="ARBA00001933"/>
    </source>
</evidence>
<dbReference type="InterPro" id="IPR002129">
    <property type="entry name" value="PyrdxlP-dep_de-COase"/>
</dbReference>
<dbReference type="InterPro" id="IPR015421">
    <property type="entry name" value="PyrdxlP-dep_Trfase_major"/>
</dbReference>
<evidence type="ECO:0000256" key="6">
    <source>
        <dbReference type="PIRSR" id="PIRSR602129-50"/>
    </source>
</evidence>
<keyword evidence="5 7" id="KW-0456">Lyase</keyword>
<dbReference type="NCBIfam" id="NF002748">
    <property type="entry name" value="PRK02769.1"/>
    <property type="match status" value="1"/>
</dbReference>
<evidence type="ECO:0000256" key="4">
    <source>
        <dbReference type="ARBA" id="ARBA00022898"/>
    </source>
</evidence>
<dbReference type="PANTHER" id="PTHR46101">
    <property type="match status" value="1"/>
</dbReference>
<comment type="caution">
    <text evidence="8">The sequence shown here is derived from an EMBL/GenBank/DDBJ whole genome shotgun (WGS) entry which is preliminary data.</text>
</comment>
<evidence type="ECO:0008006" key="10">
    <source>
        <dbReference type="Google" id="ProtNLM"/>
    </source>
</evidence>
<dbReference type="InterPro" id="IPR015424">
    <property type="entry name" value="PyrdxlP-dep_Trfase"/>
</dbReference>
<dbReference type="AlphaFoldDB" id="A0A9W7AFK2"/>
<protein>
    <recommendedName>
        <fullName evidence="10">Histidine decarboxylase</fullName>
    </recommendedName>
</protein>